<dbReference type="GO" id="GO:0005789">
    <property type="term" value="C:endoplasmic reticulum membrane"/>
    <property type="evidence" value="ECO:0007669"/>
    <property type="project" value="UniProtKB-SubCell"/>
</dbReference>
<evidence type="ECO:0000256" key="11">
    <source>
        <dbReference type="ARBA" id="ARBA00023098"/>
    </source>
</evidence>
<keyword evidence="7 17" id="KW-0378">Hydrolase</keyword>
<comment type="catalytic activity">
    <reaction evidence="14">
        <text>1-hexadecanoyl-sn-glycero-3-phosphate + H2O = sn-glycerol 3-phosphate + hexadecanoate + H(+)</text>
        <dbReference type="Rhea" id="RHEA:49092"/>
        <dbReference type="ChEBI" id="CHEBI:7896"/>
        <dbReference type="ChEBI" id="CHEBI:15377"/>
        <dbReference type="ChEBI" id="CHEBI:15378"/>
        <dbReference type="ChEBI" id="CHEBI:57518"/>
        <dbReference type="ChEBI" id="CHEBI:57597"/>
    </reaction>
    <physiologicalReaction direction="left-to-right" evidence="14">
        <dbReference type="Rhea" id="RHEA:49093"/>
    </physiologicalReaction>
</comment>
<feature type="domain" description="Cyclic nucleotide-binding" evidence="19">
    <location>
        <begin position="463"/>
        <end position="568"/>
    </location>
</feature>
<evidence type="ECO:0000313" key="21">
    <source>
        <dbReference type="Ensembl" id="ENSCPGP00000024712.1"/>
    </source>
</evidence>
<keyword evidence="12" id="KW-0472">Membrane</keyword>
<feature type="short sequence motif" description="GXSXG" evidence="17">
    <location>
        <begin position="828"/>
        <end position="832"/>
    </location>
</feature>
<feature type="short sequence motif" description="GXGXXG" evidence="17">
    <location>
        <begin position="801"/>
        <end position="806"/>
    </location>
</feature>
<evidence type="ECO:0000256" key="8">
    <source>
        <dbReference type="ARBA" id="ARBA00022824"/>
    </source>
</evidence>
<keyword evidence="6" id="KW-0677">Repeat</keyword>
<dbReference type="GO" id="GO:0004622">
    <property type="term" value="F:phosphatidylcholine lysophospholipase activity"/>
    <property type="evidence" value="ECO:0007669"/>
    <property type="project" value="UniProtKB-EC"/>
</dbReference>
<keyword evidence="5" id="KW-0812">Transmembrane</keyword>
<keyword evidence="4" id="KW-0597">Phosphoprotein</keyword>
<dbReference type="SUPFAM" id="SSF51206">
    <property type="entry name" value="cAMP-binding domain-like"/>
    <property type="match status" value="3"/>
</dbReference>
<keyword evidence="9 17" id="KW-0442">Lipid degradation</keyword>
<organism evidence="21 22">
    <name type="scientific">Calidris pygmaea</name>
    <name type="common">Spoon-billed sandpiper</name>
    <dbReference type="NCBI Taxonomy" id="425635"/>
    <lineage>
        <taxon>Eukaryota</taxon>
        <taxon>Metazoa</taxon>
        <taxon>Chordata</taxon>
        <taxon>Craniata</taxon>
        <taxon>Vertebrata</taxon>
        <taxon>Euteleostomi</taxon>
        <taxon>Archelosauria</taxon>
        <taxon>Archosauria</taxon>
        <taxon>Dinosauria</taxon>
        <taxon>Saurischia</taxon>
        <taxon>Theropoda</taxon>
        <taxon>Coelurosauria</taxon>
        <taxon>Aves</taxon>
        <taxon>Neognathae</taxon>
        <taxon>Neoaves</taxon>
        <taxon>Charadriiformes</taxon>
        <taxon>Scolopacidae</taxon>
        <taxon>Calidris</taxon>
    </lineage>
</organism>
<dbReference type="CDD" id="cd07225">
    <property type="entry name" value="Pat_PNPLA6_PNPLA7"/>
    <property type="match status" value="1"/>
</dbReference>
<feature type="active site" description="Nucleophile" evidence="17">
    <location>
        <position position="830"/>
    </location>
</feature>
<dbReference type="InterPro" id="IPR018490">
    <property type="entry name" value="cNMP-bd_dom_sf"/>
</dbReference>
<evidence type="ECO:0000256" key="6">
    <source>
        <dbReference type="ARBA" id="ARBA00022737"/>
    </source>
</evidence>
<evidence type="ECO:0000256" key="3">
    <source>
        <dbReference type="ARBA" id="ARBA00013274"/>
    </source>
</evidence>
<dbReference type="InterPro" id="IPR014710">
    <property type="entry name" value="RmlC-like_jellyroll"/>
</dbReference>
<dbReference type="InterPro" id="IPR000595">
    <property type="entry name" value="cNMP-bd_dom"/>
</dbReference>
<evidence type="ECO:0000256" key="1">
    <source>
        <dbReference type="ARBA" id="ARBA00004643"/>
    </source>
</evidence>
<reference evidence="21" key="1">
    <citation type="submission" date="2025-08" db="UniProtKB">
        <authorList>
            <consortium name="Ensembl"/>
        </authorList>
    </citation>
    <scope>IDENTIFICATION</scope>
</reference>
<comment type="similarity">
    <text evidence="2">Belongs to the NTE family.</text>
</comment>
<evidence type="ECO:0000256" key="10">
    <source>
        <dbReference type="ARBA" id="ARBA00022989"/>
    </source>
</evidence>
<evidence type="ECO:0000256" key="17">
    <source>
        <dbReference type="PROSITE-ProRule" id="PRU01161"/>
    </source>
</evidence>
<dbReference type="InterPro" id="IPR056556">
    <property type="entry name" value="NTE1_P-loop_dom"/>
</dbReference>
<keyword evidence="10" id="KW-1133">Transmembrane helix</keyword>
<dbReference type="Pfam" id="PF00027">
    <property type="entry name" value="cNMP_binding"/>
    <property type="match status" value="3"/>
</dbReference>
<comment type="catalytic activity">
    <reaction evidence="13">
        <text>1-(9Z-octadecenoyl)-sn-glycero-3-phosphocholine + H2O = sn-glycerol 3-phosphocholine + (9Z)-octadecenoate + H(+)</text>
        <dbReference type="Rhea" id="RHEA:40807"/>
        <dbReference type="ChEBI" id="CHEBI:15377"/>
        <dbReference type="ChEBI" id="CHEBI:15378"/>
        <dbReference type="ChEBI" id="CHEBI:16870"/>
        <dbReference type="ChEBI" id="CHEBI:28610"/>
        <dbReference type="ChEBI" id="CHEBI:30823"/>
    </reaction>
    <physiologicalReaction direction="left-to-right" evidence="13">
        <dbReference type="Rhea" id="RHEA:40808"/>
    </physiologicalReaction>
</comment>
<protein>
    <recommendedName>
        <fullName evidence="3">lysophospholipase</fullName>
        <ecNumber evidence="3">3.1.1.5</ecNumber>
    </recommendedName>
</protein>
<dbReference type="PROSITE" id="PS51635">
    <property type="entry name" value="PNPLA"/>
    <property type="match status" value="1"/>
</dbReference>
<evidence type="ECO:0000256" key="2">
    <source>
        <dbReference type="ARBA" id="ARBA00006636"/>
    </source>
</evidence>
<feature type="short sequence motif" description="DGA/G" evidence="17">
    <location>
        <begin position="950"/>
        <end position="952"/>
    </location>
</feature>
<dbReference type="PANTHER" id="PTHR14226:SF23">
    <property type="entry name" value="PATATIN-LIKE PHOSPHOLIPASE DOMAIN-CONTAINING PROTEIN 7"/>
    <property type="match status" value="1"/>
</dbReference>
<feature type="region of interest" description="Disordered" evidence="18">
    <location>
        <begin position="267"/>
        <end position="289"/>
    </location>
</feature>
<dbReference type="Ensembl" id="ENSCPGT00000026986.1">
    <property type="protein sequence ID" value="ENSCPGP00000024712.1"/>
    <property type="gene ID" value="ENSCPGG00000016933.1"/>
</dbReference>
<sequence>RFRKRDKVMFYGRKIMRKVRTLPNSLVGNTVPRQRMRKRTKVLSLAKRILRIKKESPTLQPKEPPPSLLEADLAEFDAKNSHLPAEVLYMLKNVRVLGHFEKPLFLELCKHMFYVQLHEGEYIFRPGQLDNSIYVVQEGRLEVCIQESDGTEVVVKEVLAGDNVHSLLSILDVITGHPAPYKTVSARAAIPSTILQLPASAFQDVFQKYPETLVRVVQIIMVRLQRVTFLALHNYLGLTPELFNCHSQAIPLTSVASVTSGVGSSRAVKRQASNMSEEDRAEKSEKAGESILKKTVTVTETPSAVFHYSDGQDSCNSKHSEAIIEAAKKDLSTLMKLDDPSLLDGKVTLHQVTAGTVLSRQGDQDVNVCFVVSGVLHVYQRKIDSEEDTCLFITHPGELVGQLAVLTGEPLIFTIKANRDCSFLSISKSHFYEIMREQPSVVLGVAHTVVKRMSPFVRQMDFALDWMEVEAGRAVYRQGDKSDCTYIVLNGRLRSVIRMDNGKKHLTGEYGRGDLIGVVEALTHQPRATTVHAVRDSELAKLPEGALTSIKRKFPQVVTRLIHLLGEKILGSLQQGGHPLGLHSSSSKWDAGNPASNLSTVAIMPASEEVPLTAFTLELKHALSAVGPTLLLTSDNIKQRLGFAALDSTHEYRLTSWLGQQEDIHRIVLYQADSTLTPWTQRCIRQADCILIVGLGEQEPTVGELERMLENTAVRAQKQLILLHKEDGPLPSRTVEWLNMRSWCSAHLHLRCPRRVFSRRSLPKLIEMYERVFQKVPDRHSDFSRLARVLTGNAIALVLGGGGARGCSQVGIIRALIEAGIPVDMIGGTSIGAFMSALYAEERSYNQMRIKARQWAMVMNSVFKTFLDLTYPITSMFSGAAFNSSINNIFKDKQIEDLWIPYFTITTDITASAMRVHTDGSLWRYVRASMSLSGYMPPLCDPKDGHLLMDGGYINNLPADVVRSMGAKVVIAIDVGSRDETDLTNYGDCLSGWWLLWKRWNPLAEKVKVLNMAEIQTRLAYVCCVRQLEMVKNSDYCEYIRPPIDRYGTLDFGKFDEICEVGYQHGKTVFNVWCRSGVLDNMLKDRQEPCKSKTDNVTCPTTSFTDLAEIVSRIEPVKAPVADGEWGDGGGLGRAGRAPHSSCSRCVLLTAPAAPCDGPGLADVSSDLSCAGGRIFLPSEWDGE</sequence>
<dbReference type="SMART" id="SM00100">
    <property type="entry name" value="cNMP"/>
    <property type="match status" value="3"/>
</dbReference>
<comment type="subcellular location">
    <subcellularLocation>
        <location evidence="1">Endoplasmic reticulum membrane</location>
        <topology evidence="1">Single-pass type III membrane protein</topology>
    </subcellularLocation>
</comment>
<evidence type="ECO:0000256" key="13">
    <source>
        <dbReference type="ARBA" id="ARBA00047314"/>
    </source>
</evidence>
<dbReference type="InterPro" id="IPR050301">
    <property type="entry name" value="NTE"/>
</dbReference>
<evidence type="ECO:0000256" key="16">
    <source>
        <dbReference type="ARBA" id="ARBA00048656"/>
    </source>
</evidence>
<dbReference type="FunFam" id="2.60.120.10:FF:000012">
    <property type="entry name" value="neuropathy target esterase isoform X2"/>
    <property type="match status" value="1"/>
</dbReference>
<dbReference type="FunFam" id="2.60.120.10:FF:000022">
    <property type="entry name" value="Patatin like phospholipase domain containing 7"/>
    <property type="match status" value="1"/>
</dbReference>
<dbReference type="Pfam" id="PF01734">
    <property type="entry name" value="Patatin"/>
    <property type="match status" value="1"/>
</dbReference>
<dbReference type="Pfam" id="PF24179">
    <property type="entry name" value="NTE_Ploop"/>
    <property type="match status" value="1"/>
</dbReference>
<dbReference type="FunFam" id="2.60.120.10:FF:000010">
    <property type="entry name" value="neuropathy target esterase isoform X1"/>
    <property type="match status" value="1"/>
</dbReference>
<keyword evidence="11 17" id="KW-0443">Lipid metabolism</keyword>
<evidence type="ECO:0000256" key="9">
    <source>
        <dbReference type="ARBA" id="ARBA00022963"/>
    </source>
</evidence>
<keyword evidence="8" id="KW-0256">Endoplasmic reticulum</keyword>
<dbReference type="FunFam" id="3.40.1090.10:FF:000001">
    <property type="entry name" value="neuropathy target esterase isoform X2"/>
    <property type="match status" value="1"/>
</dbReference>
<evidence type="ECO:0000256" key="18">
    <source>
        <dbReference type="SAM" id="MobiDB-lite"/>
    </source>
</evidence>
<evidence type="ECO:0000256" key="7">
    <source>
        <dbReference type="ARBA" id="ARBA00022801"/>
    </source>
</evidence>
<name>A0A8C3KKL9_9CHAR</name>
<comment type="catalytic activity">
    <reaction evidence="15">
        <text>a 1-acyl-sn-glycero-3-phosphocholine + H2O = sn-glycerol 3-phosphocholine + a fatty acid + H(+)</text>
        <dbReference type="Rhea" id="RHEA:15177"/>
        <dbReference type="ChEBI" id="CHEBI:15377"/>
        <dbReference type="ChEBI" id="CHEBI:15378"/>
        <dbReference type="ChEBI" id="CHEBI:16870"/>
        <dbReference type="ChEBI" id="CHEBI:28868"/>
        <dbReference type="ChEBI" id="CHEBI:58168"/>
        <dbReference type="EC" id="3.1.1.5"/>
    </reaction>
    <physiologicalReaction direction="left-to-right" evidence="15">
        <dbReference type="Rhea" id="RHEA:15178"/>
    </physiologicalReaction>
</comment>
<feature type="compositionally biased region" description="Basic and acidic residues" evidence="18">
    <location>
        <begin position="277"/>
        <end position="289"/>
    </location>
</feature>
<evidence type="ECO:0000256" key="5">
    <source>
        <dbReference type="ARBA" id="ARBA00022692"/>
    </source>
</evidence>
<dbReference type="InterPro" id="IPR016035">
    <property type="entry name" value="Acyl_Trfase/lysoPLipase"/>
</dbReference>
<feature type="active site" description="Proton acceptor" evidence="17">
    <location>
        <position position="950"/>
    </location>
</feature>
<dbReference type="InterPro" id="IPR002641">
    <property type="entry name" value="PNPLA_dom"/>
</dbReference>
<dbReference type="GO" id="GO:0016042">
    <property type="term" value="P:lipid catabolic process"/>
    <property type="evidence" value="ECO:0007669"/>
    <property type="project" value="UniProtKB-UniRule"/>
</dbReference>
<dbReference type="EC" id="3.1.1.5" evidence="3"/>
<feature type="domain" description="Cyclic nucleotide-binding" evidence="19">
    <location>
        <begin position="354"/>
        <end position="435"/>
    </location>
</feature>
<dbReference type="Gene3D" id="3.40.1090.10">
    <property type="entry name" value="Cytosolic phospholipase A2 catalytic domain"/>
    <property type="match status" value="2"/>
</dbReference>
<feature type="domain" description="PNPLA" evidence="20">
    <location>
        <begin position="797"/>
        <end position="963"/>
    </location>
</feature>
<evidence type="ECO:0000256" key="15">
    <source>
        <dbReference type="ARBA" id="ARBA00048454"/>
    </source>
</evidence>
<accession>A0A8C3KKL9</accession>
<proteinExistence type="inferred from homology"/>
<evidence type="ECO:0000256" key="14">
    <source>
        <dbReference type="ARBA" id="ARBA00048133"/>
    </source>
</evidence>
<evidence type="ECO:0000256" key="4">
    <source>
        <dbReference type="ARBA" id="ARBA00022553"/>
    </source>
</evidence>
<feature type="domain" description="Cyclic nucleotide-binding" evidence="19">
    <location>
        <begin position="96"/>
        <end position="223"/>
    </location>
</feature>
<dbReference type="AlphaFoldDB" id="A0A8C3KKL9"/>
<dbReference type="Gene3D" id="2.60.120.10">
    <property type="entry name" value="Jelly Rolls"/>
    <property type="match status" value="3"/>
</dbReference>
<dbReference type="CDD" id="cd00038">
    <property type="entry name" value="CAP_ED"/>
    <property type="match status" value="3"/>
</dbReference>
<comment type="catalytic activity">
    <reaction evidence="16">
        <text>1-hexadecanoyl-sn-glycero-3-phosphocholine + H2O = sn-glycerol 3-phosphocholine + hexadecanoate + H(+)</text>
        <dbReference type="Rhea" id="RHEA:40435"/>
        <dbReference type="ChEBI" id="CHEBI:7896"/>
        <dbReference type="ChEBI" id="CHEBI:15377"/>
        <dbReference type="ChEBI" id="CHEBI:15378"/>
        <dbReference type="ChEBI" id="CHEBI:16870"/>
        <dbReference type="ChEBI" id="CHEBI:72998"/>
    </reaction>
    <physiologicalReaction direction="left-to-right" evidence="16">
        <dbReference type="Rhea" id="RHEA:40436"/>
    </physiologicalReaction>
</comment>
<evidence type="ECO:0000259" key="20">
    <source>
        <dbReference type="PROSITE" id="PS51635"/>
    </source>
</evidence>
<evidence type="ECO:0000259" key="19">
    <source>
        <dbReference type="PROSITE" id="PS50042"/>
    </source>
</evidence>
<keyword evidence="22" id="KW-1185">Reference proteome</keyword>
<evidence type="ECO:0000313" key="22">
    <source>
        <dbReference type="Proteomes" id="UP000694419"/>
    </source>
</evidence>
<evidence type="ECO:0000256" key="12">
    <source>
        <dbReference type="ARBA" id="ARBA00023136"/>
    </source>
</evidence>
<dbReference type="SUPFAM" id="SSF52151">
    <property type="entry name" value="FabD/lysophospholipase-like"/>
    <property type="match status" value="1"/>
</dbReference>
<dbReference type="PROSITE" id="PS50042">
    <property type="entry name" value="CNMP_BINDING_3"/>
    <property type="match status" value="3"/>
</dbReference>
<dbReference type="PANTHER" id="PTHR14226">
    <property type="entry name" value="NEUROPATHY TARGET ESTERASE/SWISS CHEESE D.MELANOGASTER"/>
    <property type="match status" value="1"/>
</dbReference>
<dbReference type="Proteomes" id="UP000694419">
    <property type="component" value="Unplaced"/>
</dbReference>
<reference evidence="21" key="2">
    <citation type="submission" date="2025-09" db="UniProtKB">
        <authorList>
            <consortium name="Ensembl"/>
        </authorList>
    </citation>
    <scope>IDENTIFICATION</scope>
</reference>